<name>A0ABV2PHL3_9BACI</name>
<keyword evidence="2" id="KW-0378">Hydrolase</keyword>
<dbReference type="PANTHER" id="PTHR35333">
    <property type="entry name" value="BETA-LACTAMASE"/>
    <property type="match status" value="1"/>
</dbReference>
<organism evidence="2 3">
    <name type="scientific">Lysinibacillus parviboronicapiens</name>
    <dbReference type="NCBI Taxonomy" id="436516"/>
    <lineage>
        <taxon>Bacteria</taxon>
        <taxon>Bacillati</taxon>
        <taxon>Bacillota</taxon>
        <taxon>Bacilli</taxon>
        <taxon>Bacillales</taxon>
        <taxon>Bacillaceae</taxon>
        <taxon>Lysinibacillus</taxon>
    </lineage>
</organism>
<dbReference type="GO" id="GO:0008800">
    <property type="term" value="F:beta-lactamase activity"/>
    <property type="evidence" value="ECO:0007669"/>
    <property type="project" value="UniProtKB-EC"/>
</dbReference>
<dbReference type="InterPro" id="IPR045155">
    <property type="entry name" value="Beta-lactam_cat"/>
</dbReference>
<reference evidence="2 3" key="1">
    <citation type="submission" date="2024-06" db="EMBL/GenBank/DDBJ databases">
        <title>Sorghum-associated microbial communities from plants grown in Nebraska, USA.</title>
        <authorList>
            <person name="Schachtman D."/>
        </authorList>
    </citation>
    <scope>NUCLEOTIDE SEQUENCE [LARGE SCALE GENOMIC DNA]</scope>
    <source>
        <strain evidence="2 3">736</strain>
    </source>
</reference>
<comment type="caution">
    <text evidence="2">The sequence shown here is derived from an EMBL/GenBank/DDBJ whole genome shotgun (WGS) entry which is preliminary data.</text>
</comment>
<feature type="domain" description="Beta-lactamase class A catalytic" evidence="1">
    <location>
        <begin position="18"/>
        <end position="228"/>
    </location>
</feature>
<dbReference type="InterPro" id="IPR000871">
    <property type="entry name" value="Beta-lactam_class-A"/>
</dbReference>
<keyword evidence="3" id="KW-1185">Reference proteome</keyword>
<dbReference type="SUPFAM" id="SSF56601">
    <property type="entry name" value="beta-lactamase/transpeptidase-like"/>
    <property type="match status" value="1"/>
</dbReference>
<evidence type="ECO:0000313" key="3">
    <source>
        <dbReference type="Proteomes" id="UP001549363"/>
    </source>
</evidence>
<evidence type="ECO:0000259" key="1">
    <source>
        <dbReference type="Pfam" id="PF13354"/>
    </source>
</evidence>
<dbReference type="Proteomes" id="UP001549363">
    <property type="component" value="Unassembled WGS sequence"/>
</dbReference>
<protein>
    <submittedName>
        <fullName evidence="2">Beta-lactamase class A</fullName>
        <ecNumber evidence="2">3.5.2.6</ecNumber>
    </submittedName>
</protein>
<dbReference type="PANTHER" id="PTHR35333:SF3">
    <property type="entry name" value="BETA-LACTAMASE-TYPE TRANSPEPTIDASE FOLD CONTAINING PROTEIN"/>
    <property type="match status" value="1"/>
</dbReference>
<dbReference type="Pfam" id="PF13354">
    <property type="entry name" value="Beta-lactamase2"/>
    <property type="match status" value="1"/>
</dbReference>
<dbReference type="Gene3D" id="3.40.710.10">
    <property type="entry name" value="DD-peptidase/beta-lactamase superfamily"/>
    <property type="match status" value="1"/>
</dbReference>
<evidence type="ECO:0000313" key="2">
    <source>
        <dbReference type="EMBL" id="MET4560241.1"/>
    </source>
</evidence>
<dbReference type="InterPro" id="IPR012338">
    <property type="entry name" value="Beta-lactam/transpept-like"/>
</dbReference>
<dbReference type="RefSeq" id="WP_354471342.1">
    <property type="nucleotide sequence ID" value="NZ_JBEPSB010000004.1"/>
</dbReference>
<gene>
    <name evidence="2" type="ORF">ABIA69_001385</name>
</gene>
<dbReference type="EMBL" id="JBEPSB010000004">
    <property type="protein sequence ID" value="MET4560241.1"/>
    <property type="molecule type" value="Genomic_DNA"/>
</dbReference>
<dbReference type="EC" id="3.5.2.6" evidence="2"/>
<proteinExistence type="predicted"/>
<accession>A0ABV2PHL3</accession>
<sequence>MEQMLPQLLQKSPYKMHMIVKDLSTDEIIISERYDDVFSSASLIKVPILLAVLHHVQTNRVALHQVLTISPKDWVDFSGISEQQLQAASIYELLVWMIITSDNTATNVLIDFMGMNMLNRYFREIGLTHTILQRKMMDFERLANGVDNVTTARDMTHIFTHMYHQDLLMPSYSALAIDILSRQRVHESLRRYLIDDVTIAHKTGGLETVDHDVGIVYSDAKDYLIGVFITEVTNNQDARQLIGRISKVVYEYLIQQKGALK</sequence>